<dbReference type="OrthoDB" id="5348017at2"/>
<evidence type="ECO:0000313" key="1">
    <source>
        <dbReference type="EMBL" id="PUE65992.1"/>
    </source>
</evidence>
<sequence>MKKKLLLFAFFAMFMFLGIMALKEGMPSPKNERVYAVLQKHMPYTLEKRVGGYSIVSNETGIKEKPPAKELFLRLEQLEKLWGEDFLKLENNTLIILDKDKNEVERVELKTKDELDWVKNYFSF</sequence>
<dbReference type="EMBL" id="MUXE01000002">
    <property type="protein sequence ID" value="PUE65992.1"/>
    <property type="molecule type" value="Genomic_DNA"/>
</dbReference>
<evidence type="ECO:0000313" key="2">
    <source>
        <dbReference type="Proteomes" id="UP000251135"/>
    </source>
</evidence>
<dbReference type="Proteomes" id="UP000251135">
    <property type="component" value="Unassembled WGS sequence"/>
</dbReference>
<keyword evidence="2" id="KW-1185">Reference proteome</keyword>
<accession>A0A363D3V3</accession>
<dbReference type="AlphaFoldDB" id="A0A363D3V3"/>
<gene>
    <name evidence="1" type="ORF">B0174_01620</name>
</gene>
<dbReference type="RefSeq" id="WP_108557899.1">
    <property type="nucleotide sequence ID" value="NZ_MUXE01000002.1"/>
</dbReference>
<protein>
    <submittedName>
        <fullName evidence="1">Uncharacterized protein</fullName>
    </submittedName>
</protein>
<organism evidence="1 2">
    <name type="scientific">Arcobacter caeni</name>
    <dbReference type="NCBI Taxonomy" id="1912877"/>
    <lineage>
        <taxon>Bacteria</taxon>
        <taxon>Pseudomonadati</taxon>
        <taxon>Campylobacterota</taxon>
        <taxon>Epsilonproteobacteria</taxon>
        <taxon>Campylobacterales</taxon>
        <taxon>Arcobacteraceae</taxon>
        <taxon>Arcobacter</taxon>
    </lineage>
</organism>
<comment type="caution">
    <text evidence="1">The sequence shown here is derived from an EMBL/GenBank/DDBJ whole genome shotgun (WGS) entry which is preliminary data.</text>
</comment>
<proteinExistence type="predicted"/>
<name>A0A363D3V3_9BACT</name>
<reference evidence="1 2" key="1">
    <citation type="submission" date="2017-02" db="EMBL/GenBank/DDBJ databases">
        <title>Arcobacter caeni sp. nov, a new Arcobacter species isolated from reclaimed water.</title>
        <authorList>
            <person name="Figueras M.J."/>
            <person name="Perez-Cataluna A."/>
            <person name="Salas-Masso N."/>
        </authorList>
    </citation>
    <scope>NUCLEOTIDE SEQUENCE [LARGE SCALE GENOMIC DNA]</scope>
    <source>
        <strain evidence="1 2">RW17-10</strain>
    </source>
</reference>